<feature type="transmembrane region" description="Helical" evidence="7">
    <location>
        <begin position="216"/>
        <end position="237"/>
    </location>
</feature>
<evidence type="ECO:0000256" key="5">
    <source>
        <dbReference type="ARBA" id="ARBA00022989"/>
    </source>
</evidence>
<protein>
    <recommendedName>
        <fullName evidence="12">Prepilin peptidase</fullName>
    </recommendedName>
</protein>
<keyword evidence="11" id="KW-1185">Reference proteome</keyword>
<dbReference type="PANTHER" id="PTHR30487:SF0">
    <property type="entry name" value="PREPILIN LEADER PEPTIDASE_N-METHYLTRANSFERASE-RELATED"/>
    <property type="match status" value="1"/>
</dbReference>
<keyword evidence="6 7" id="KW-0472">Membrane</keyword>
<evidence type="ECO:0000256" key="7">
    <source>
        <dbReference type="SAM" id="Phobius"/>
    </source>
</evidence>
<dbReference type="eggNOG" id="COG1989">
    <property type="taxonomic scope" value="Bacteria"/>
</dbReference>
<gene>
    <name evidence="10" type="ORF">Salmuc_01772</name>
</gene>
<feature type="transmembrane region" description="Helical" evidence="7">
    <location>
        <begin position="20"/>
        <end position="41"/>
    </location>
</feature>
<proteinExistence type="inferred from homology"/>
<feature type="domain" description="Prepilin peptidase A24 N-terminal" evidence="9">
    <location>
        <begin position="29"/>
        <end position="119"/>
    </location>
</feature>
<dbReference type="Pfam" id="PF01478">
    <property type="entry name" value="Peptidase_A24"/>
    <property type="match status" value="1"/>
</dbReference>
<feature type="transmembrane region" description="Helical" evidence="7">
    <location>
        <begin position="111"/>
        <end position="136"/>
    </location>
</feature>
<comment type="caution">
    <text evidence="10">The sequence shown here is derived from an EMBL/GenBank/DDBJ whole genome shotgun (WGS) entry which is preliminary data.</text>
</comment>
<keyword evidence="4 7" id="KW-0812">Transmembrane</keyword>
<keyword evidence="5 7" id="KW-1133">Transmembrane helix</keyword>
<evidence type="ECO:0000256" key="4">
    <source>
        <dbReference type="ARBA" id="ARBA00022692"/>
    </source>
</evidence>
<reference evidence="11" key="1">
    <citation type="journal article" date="2014" name="Stand. Genomic Sci.">
        <title>Genome sequence of the exopolysaccharide-producing Salipiger mucosus type strain (DSM 16094(T)), a moderately halophilic member of the Roseobacter clade.</title>
        <authorList>
            <person name="Riedel T."/>
            <person name="Spring S."/>
            <person name="Fiebig A."/>
            <person name="Petersen J."/>
            <person name="Kyrpides N.C."/>
            <person name="Goker M."/>
            <person name="Klenk H.P."/>
        </authorList>
    </citation>
    <scope>NUCLEOTIDE SEQUENCE [LARGE SCALE GENOMIC DNA]</scope>
    <source>
        <strain evidence="11">DSM 16094</strain>
    </source>
</reference>
<evidence type="ECO:0000256" key="6">
    <source>
        <dbReference type="ARBA" id="ARBA00023136"/>
    </source>
</evidence>
<name>S9QWN7_9RHOB</name>
<evidence type="ECO:0000259" key="9">
    <source>
        <dbReference type="Pfam" id="PF06750"/>
    </source>
</evidence>
<feature type="transmembrane region" description="Helical" evidence="7">
    <location>
        <begin position="148"/>
        <end position="165"/>
    </location>
</feature>
<dbReference type="InterPro" id="IPR000045">
    <property type="entry name" value="Prepilin_IV_endopep_pep"/>
</dbReference>
<evidence type="ECO:0000313" key="10">
    <source>
        <dbReference type="EMBL" id="EPX83997.1"/>
    </source>
</evidence>
<feature type="domain" description="Prepilin type IV endopeptidase peptidase" evidence="8">
    <location>
        <begin position="131"/>
        <end position="237"/>
    </location>
</feature>
<dbReference type="HOGENOM" id="CLU_057101_0_0_5"/>
<dbReference type="Gene3D" id="1.20.120.1220">
    <property type="match status" value="1"/>
</dbReference>
<comment type="similarity">
    <text evidence="2">Belongs to the peptidase A24 family.</text>
</comment>
<dbReference type="EMBL" id="APVH01000013">
    <property type="protein sequence ID" value="EPX83997.1"/>
    <property type="molecule type" value="Genomic_DNA"/>
</dbReference>
<organism evidence="10 11">
    <name type="scientific">Salipiger mucosus DSM 16094</name>
    <dbReference type="NCBI Taxonomy" id="1123237"/>
    <lineage>
        <taxon>Bacteria</taxon>
        <taxon>Pseudomonadati</taxon>
        <taxon>Pseudomonadota</taxon>
        <taxon>Alphaproteobacteria</taxon>
        <taxon>Rhodobacterales</taxon>
        <taxon>Roseobacteraceae</taxon>
        <taxon>Salipiger</taxon>
    </lineage>
</organism>
<evidence type="ECO:0000313" key="11">
    <source>
        <dbReference type="Proteomes" id="UP000015347"/>
    </source>
</evidence>
<accession>S9QWN7</accession>
<dbReference type="InterPro" id="IPR010627">
    <property type="entry name" value="Prepilin_pept_A24_N"/>
</dbReference>
<evidence type="ECO:0000256" key="3">
    <source>
        <dbReference type="ARBA" id="ARBA00022475"/>
    </source>
</evidence>
<dbReference type="STRING" id="1123237.Salmuc_01772"/>
<comment type="subcellular location">
    <subcellularLocation>
        <location evidence="1">Cell membrane</location>
        <topology evidence="1">Multi-pass membrane protein</topology>
    </subcellularLocation>
</comment>
<dbReference type="GO" id="GO:0005886">
    <property type="term" value="C:plasma membrane"/>
    <property type="evidence" value="ECO:0007669"/>
    <property type="project" value="UniProtKB-SubCell"/>
</dbReference>
<dbReference type="PANTHER" id="PTHR30487">
    <property type="entry name" value="TYPE 4 PREPILIN-LIKE PROTEINS LEADER PEPTIDE-PROCESSING ENZYME"/>
    <property type="match status" value="1"/>
</dbReference>
<sequence>MYFFDQLAGYLTNASDHAPWLLLGYLALIGGLLASFGGLVIDRLPHQLEWVDEPDPKLTLWSPRSRCDQCGRRLRILEMVPVLGWFVARGRCGNCLQSVSRVYPLSELGMAVAFPTIFVFVPGTVEALILMLFAWVGFVISMIDLRHHWIPAVITTPMLWLGLLASPFEADVFQRVVGAAAAGGVIWVSFFLVSILTRRPLLDMWSGGDVAFLMMAGAWFGVEAVICLIFLGSVFFICHERTVYYRTGERWVPFGPSLSAAFLIVAALEALGVGLHFA</sequence>
<dbReference type="InterPro" id="IPR050882">
    <property type="entry name" value="Prepilin_peptidase/N-MTase"/>
</dbReference>
<keyword evidence="3" id="KW-1003">Cell membrane</keyword>
<evidence type="ECO:0000259" key="8">
    <source>
        <dbReference type="Pfam" id="PF01478"/>
    </source>
</evidence>
<dbReference type="Proteomes" id="UP000015347">
    <property type="component" value="Unassembled WGS sequence"/>
</dbReference>
<feature type="transmembrane region" description="Helical" evidence="7">
    <location>
        <begin position="258"/>
        <end position="277"/>
    </location>
</feature>
<evidence type="ECO:0008006" key="12">
    <source>
        <dbReference type="Google" id="ProtNLM"/>
    </source>
</evidence>
<dbReference type="AlphaFoldDB" id="S9QWN7"/>
<evidence type="ECO:0000256" key="2">
    <source>
        <dbReference type="ARBA" id="ARBA00005801"/>
    </source>
</evidence>
<feature type="transmembrane region" description="Helical" evidence="7">
    <location>
        <begin position="177"/>
        <end position="196"/>
    </location>
</feature>
<evidence type="ECO:0000256" key="1">
    <source>
        <dbReference type="ARBA" id="ARBA00004651"/>
    </source>
</evidence>
<dbReference type="GO" id="GO:0006465">
    <property type="term" value="P:signal peptide processing"/>
    <property type="evidence" value="ECO:0007669"/>
    <property type="project" value="TreeGrafter"/>
</dbReference>
<dbReference type="RefSeq" id="WP_020038189.1">
    <property type="nucleotide sequence ID" value="NZ_KE557274.1"/>
</dbReference>
<dbReference type="GO" id="GO:0004190">
    <property type="term" value="F:aspartic-type endopeptidase activity"/>
    <property type="evidence" value="ECO:0007669"/>
    <property type="project" value="InterPro"/>
</dbReference>
<dbReference type="Pfam" id="PF06750">
    <property type="entry name" value="A24_N_bact"/>
    <property type="match status" value="1"/>
</dbReference>